<organism evidence="1 2">
    <name type="scientific">Gimesia aquarii</name>
    <dbReference type="NCBI Taxonomy" id="2527964"/>
    <lineage>
        <taxon>Bacteria</taxon>
        <taxon>Pseudomonadati</taxon>
        <taxon>Planctomycetota</taxon>
        <taxon>Planctomycetia</taxon>
        <taxon>Planctomycetales</taxon>
        <taxon>Planctomycetaceae</taxon>
        <taxon>Gimesia</taxon>
    </lineage>
</organism>
<sequence length="83" mass="9813">MVLSRYIEPSLEVLDRRVLPELLKLNYEAIEDGRYHCPARHFYPEWKTYSSSSGISNGGQFERRRSQLMLRRAGFCEMIQRSS</sequence>
<evidence type="ECO:0000313" key="2">
    <source>
        <dbReference type="Proteomes" id="UP000318384"/>
    </source>
</evidence>
<evidence type="ECO:0000313" key="1">
    <source>
        <dbReference type="EMBL" id="QDU11906.1"/>
    </source>
</evidence>
<reference evidence="1 2" key="1">
    <citation type="submission" date="2019-03" db="EMBL/GenBank/DDBJ databases">
        <title>Deep-cultivation of Planctomycetes and their phenomic and genomic characterization uncovers novel biology.</title>
        <authorList>
            <person name="Wiegand S."/>
            <person name="Jogler M."/>
            <person name="Boedeker C."/>
            <person name="Pinto D."/>
            <person name="Vollmers J."/>
            <person name="Rivas-Marin E."/>
            <person name="Kohn T."/>
            <person name="Peeters S.H."/>
            <person name="Heuer A."/>
            <person name="Rast P."/>
            <person name="Oberbeckmann S."/>
            <person name="Bunk B."/>
            <person name="Jeske O."/>
            <person name="Meyerdierks A."/>
            <person name="Storesund J.E."/>
            <person name="Kallscheuer N."/>
            <person name="Luecker S."/>
            <person name="Lage O.M."/>
            <person name="Pohl T."/>
            <person name="Merkel B.J."/>
            <person name="Hornburger P."/>
            <person name="Mueller R.-W."/>
            <person name="Bruemmer F."/>
            <person name="Labrenz M."/>
            <person name="Spormann A.M."/>
            <person name="Op den Camp H."/>
            <person name="Overmann J."/>
            <person name="Amann R."/>
            <person name="Jetten M.S.M."/>
            <person name="Mascher T."/>
            <person name="Medema M.H."/>
            <person name="Devos D.P."/>
            <person name="Kaster A.-K."/>
            <person name="Ovreas L."/>
            <person name="Rohde M."/>
            <person name="Galperin M.Y."/>
            <person name="Jogler C."/>
        </authorList>
    </citation>
    <scope>NUCLEOTIDE SEQUENCE [LARGE SCALE GENOMIC DNA]</scope>
    <source>
        <strain evidence="1 2">V202</strain>
    </source>
</reference>
<accession>A0A517X319</accession>
<dbReference type="Proteomes" id="UP000318384">
    <property type="component" value="Chromosome"/>
</dbReference>
<name>A0A517X319_9PLAN</name>
<protein>
    <submittedName>
        <fullName evidence="1">Uncharacterized protein</fullName>
    </submittedName>
</protein>
<dbReference type="EMBL" id="CP037422">
    <property type="protein sequence ID" value="QDU11906.1"/>
    <property type="molecule type" value="Genomic_DNA"/>
</dbReference>
<gene>
    <name evidence="1" type="ORF">V202x_53310</name>
</gene>
<keyword evidence="2" id="KW-1185">Reference proteome</keyword>
<dbReference type="AlphaFoldDB" id="A0A517X319"/>
<proteinExistence type="predicted"/>